<feature type="domain" description="NodB homology" evidence="2">
    <location>
        <begin position="85"/>
        <end position="285"/>
    </location>
</feature>
<gene>
    <name evidence="3" type="ORF">PCOR1329_LOCUS37346</name>
</gene>
<dbReference type="Gene3D" id="3.20.20.370">
    <property type="entry name" value="Glycoside hydrolase/deacetylase"/>
    <property type="match status" value="1"/>
</dbReference>
<reference evidence="3" key="1">
    <citation type="submission" date="2023-10" db="EMBL/GenBank/DDBJ databases">
        <authorList>
            <person name="Chen Y."/>
            <person name="Shah S."/>
            <person name="Dougan E. K."/>
            <person name="Thang M."/>
            <person name="Chan C."/>
        </authorList>
    </citation>
    <scope>NUCLEOTIDE SEQUENCE [LARGE SCALE GENOMIC DNA]</scope>
</reference>
<evidence type="ECO:0000256" key="1">
    <source>
        <dbReference type="SAM" id="Phobius"/>
    </source>
</evidence>
<dbReference type="Pfam" id="PF01522">
    <property type="entry name" value="Polysacc_deac_1"/>
    <property type="match status" value="1"/>
</dbReference>
<name>A0ABN9TBM8_9DINO</name>
<keyword evidence="1" id="KW-0812">Transmembrane</keyword>
<evidence type="ECO:0000313" key="3">
    <source>
        <dbReference type="EMBL" id="CAK0842613.1"/>
    </source>
</evidence>
<protein>
    <recommendedName>
        <fullName evidence="2">NodB homology domain-containing protein</fullName>
    </recommendedName>
</protein>
<proteinExistence type="predicted"/>
<accession>A0ABN9TBM8</accession>
<keyword evidence="1" id="KW-1133">Transmembrane helix</keyword>
<organism evidence="3 4">
    <name type="scientific">Prorocentrum cordatum</name>
    <dbReference type="NCBI Taxonomy" id="2364126"/>
    <lineage>
        <taxon>Eukaryota</taxon>
        <taxon>Sar</taxon>
        <taxon>Alveolata</taxon>
        <taxon>Dinophyceae</taxon>
        <taxon>Prorocentrales</taxon>
        <taxon>Prorocentraceae</taxon>
        <taxon>Prorocentrum</taxon>
    </lineage>
</organism>
<dbReference type="Proteomes" id="UP001189429">
    <property type="component" value="Unassembled WGS sequence"/>
</dbReference>
<keyword evidence="1" id="KW-0472">Membrane</keyword>
<feature type="transmembrane region" description="Helical" evidence="1">
    <location>
        <begin position="12"/>
        <end position="35"/>
    </location>
</feature>
<dbReference type="InterPro" id="IPR002509">
    <property type="entry name" value="NODB_dom"/>
</dbReference>
<dbReference type="PANTHER" id="PTHR10587">
    <property type="entry name" value="GLYCOSYL TRANSFERASE-RELATED"/>
    <property type="match status" value="1"/>
</dbReference>
<dbReference type="SUPFAM" id="SSF88713">
    <property type="entry name" value="Glycoside hydrolase/deacetylase"/>
    <property type="match status" value="1"/>
</dbReference>
<dbReference type="PROSITE" id="PS51677">
    <property type="entry name" value="NODB"/>
    <property type="match status" value="1"/>
</dbReference>
<evidence type="ECO:0000259" key="2">
    <source>
        <dbReference type="PROSITE" id="PS51677"/>
    </source>
</evidence>
<sequence length="312" mass="34604">MRTTKALARKASTSSHVISSVGAAAVLTAGVWYTESRVDDSVLSLVLVVLSVLVAVVAYFLPDWAVVHFEKAEPGVVWRIPVAERRAALTLDDVPLLDSPSHLEQLLDVLRDNGVRATLLVMSGFDAEPGEGGPSDPKLREQLRELMRRAVAEGHELGNHLKFDRPAFAMDAAEFDRDFLHCDRLLADLAGGEESWRGRPRRWFRPASALWSGHMLDMARSKGYTTVISNCFPHDIASVSRFVNWLYLKWRVRPGCVVVLHDRWHTPATLSKALPLIAANGIKLGTLSELHAVAMDEDLKRDPTASRDEKSD</sequence>
<dbReference type="InterPro" id="IPR050248">
    <property type="entry name" value="Polysacc_deacetylase_ArnD"/>
</dbReference>
<keyword evidence="4" id="KW-1185">Reference proteome</keyword>
<dbReference type="PANTHER" id="PTHR10587:SF137">
    <property type="entry name" value="4-DEOXY-4-FORMAMIDO-L-ARABINOSE-PHOSPHOUNDECAPRENOL DEFORMYLASE ARND-RELATED"/>
    <property type="match status" value="1"/>
</dbReference>
<dbReference type="InterPro" id="IPR011330">
    <property type="entry name" value="Glyco_hydro/deAcase_b/a-brl"/>
</dbReference>
<comment type="caution">
    <text evidence="3">The sequence shown here is derived from an EMBL/GenBank/DDBJ whole genome shotgun (WGS) entry which is preliminary data.</text>
</comment>
<feature type="transmembrane region" description="Helical" evidence="1">
    <location>
        <begin position="41"/>
        <end position="61"/>
    </location>
</feature>
<dbReference type="EMBL" id="CAUYUJ010014527">
    <property type="protein sequence ID" value="CAK0842613.1"/>
    <property type="molecule type" value="Genomic_DNA"/>
</dbReference>
<evidence type="ECO:0000313" key="4">
    <source>
        <dbReference type="Proteomes" id="UP001189429"/>
    </source>
</evidence>